<organism evidence="2 3">
    <name type="scientific">Galactobacter caseinivorans</name>
    <dbReference type="NCBI Taxonomy" id="2676123"/>
    <lineage>
        <taxon>Bacteria</taxon>
        <taxon>Bacillati</taxon>
        <taxon>Actinomycetota</taxon>
        <taxon>Actinomycetes</taxon>
        <taxon>Micrococcales</taxon>
        <taxon>Micrococcaceae</taxon>
        <taxon>Galactobacter</taxon>
    </lineage>
</organism>
<accession>A0A496PGJ5</accession>
<reference evidence="2 3" key="1">
    <citation type="submission" date="2018-07" db="EMBL/GenBank/DDBJ databases">
        <title>Arthrobacter sp. nov., isolated from raw cow's milk with high bacterial count.</title>
        <authorList>
            <person name="Hahne J."/>
            <person name="Isele D."/>
            <person name="Lipski A."/>
        </authorList>
    </citation>
    <scope>NUCLEOTIDE SEQUENCE [LARGE SCALE GENOMIC DNA]</scope>
    <source>
        <strain evidence="2 3">JZ R-183</strain>
    </source>
</reference>
<keyword evidence="1" id="KW-0472">Membrane</keyword>
<name>A0A496PGJ5_9MICC</name>
<gene>
    <name evidence="2" type="ORF">DWQ67_12465</name>
</gene>
<dbReference type="GO" id="GO:0005886">
    <property type="term" value="C:plasma membrane"/>
    <property type="evidence" value="ECO:0007669"/>
    <property type="project" value="TreeGrafter"/>
</dbReference>
<comment type="caution">
    <text evidence="2">The sequence shown here is derived from an EMBL/GenBank/DDBJ whole genome shotgun (WGS) entry which is preliminary data.</text>
</comment>
<dbReference type="PANTHER" id="PTHR38442:SF1">
    <property type="entry name" value="INNER MEMBRANE PROTEIN"/>
    <property type="match status" value="1"/>
</dbReference>
<feature type="transmembrane region" description="Helical" evidence="1">
    <location>
        <begin position="400"/>
        <end position="421"/>
    </location>
</feature>
<keyword evidence="1" id="KW-0812">Transmembrane</keyword>
<keyword evidence="1" id="KW-1133">Transmembrane helix</keyword>
<dbReference type="AlphaFoldDB" id="A0A496PGJ5"/>
<evidence type="ECO:0000256" key="1">
    <source>
        <dbReference type="SAM" id="Phobius"/>
    </source>
</evidence>
<dbReference type="InterPro" id="IPR007383">
    <property type="entry name" value="DUF445"/>
</dbReference>
<dbReference type="Pfam" id="PF04286">
    <property type="entry name" value="DUF445"/>
    <property type="match status" value="1"/>
</dbReference>
<proteinExistence type="predicted"/>
<feature type="transmembrane region" description="Helical" evidence="1">
    <location>
        <begin position="24"/>
        <end position="43"/>
    </location>
</feature>
<feature type="transmembrane region" description="Helical" evidence="1">
    <location>
        <begin position="49"/>
        <end position="75"/>
    </location>
</feature>
<sequence>MTSLPLLSGQTDADRRAALNRMKWIATGALIGLAIIFVFAFALQERYPWLAYVRAAAEGGMVGALADWFAVTALFKRPLGLPIPHTGLIPRKKDQIGESLGDFVEENFLSDEVLTAKLAQVTVAKKAGAWLATPGNADQVATQGAALVRGLLDVVSDADVQRVAEDLVRKHMLEPEWSSTLGLLLQRLVEDGHHRGAVDVLVDRAVDWAREHPETVVDLVTDRSPSWLPRSVDRLIGERLHVELTKFLTTMRLDPEHPARRAIDEWLEGLAVKMQNDPETIETVERLKRSFIDDPRLHQVALDAWNRLKDSLTEAAEDPESPLRQAFESGLRDFGTRLAAGDPLADKIDGWIRNAASYVVTTYRHQATELITDTVSSWDGAEAADRIELMVGRDLQFIRINGTVVGSLAGLAIFAVAHAVLGS</sequence>
<protein>
    <submittedName>
        <fullName evidence="2">DUF445 domain-containing protein</fullName>
    </submittedName>
</protein>
<dbReference type="RefSeq" id="WP_121485930.1">
    <property type="nucleotide sequence ID" value="NZ_QQXL01000008.1"/>
</dbReference>
<dbReference type="EMBL" id="QQXL01000008">
    <property type="protein sequence ID" value="RKW69600.1"/>
    <property type="molecule type" value="Genomic_DNA"/>
</dbReference>
<dbReference type="PANTHER" id="PTHR38442">
    <property type="entry name" value="INNER MEMBRANE PROTEIN-RELATED"/>
    <property type="match status" value="1"/>
</dbReference>
<evidence type="ECO:0000313" key="3">
    <source>
        <dbReference type="Proteomes" id="UP000273119"/>
    </source>
</evidence>
<keyword evidence="3" id="KW-1185">Reference proteome</keyword>
<dbReference type="Proteomes" id="UP000273119">
    <property type="component" value="Unassembled WGS sequence"/>
</dbReference>
<evidence type="ECO:0000313" key="2">
    <source>
        <dbReference type="EMBL" id="RKW69600.1"/>
    </source>
</evidence>